<proteinExistence type="predicted"/>
<dbReference type="Proteomes" id="UP001272242">
    <property type="component" value="Unassembled WGS sequence"/>
</dbReference>
<dbReference type="EMBL" id="JAXBLV010000002">
    <property type="protein sequence ID" value="MDY3557767.1"/>
    <property type="molecule type" value="Genomic_DNA"/>
</dbReference>
<dbReference type="NCBIfam" id="TIGR02601">
    <property type="entry name" value="autotrns_rpt"/>
    <property type="match status" value="5"/>
</dbReference>
<dbReference type="Pfam" id="PF03160">
    <property type="entry name" value="Calx-beta"/>
    <property type="match status" value="1"/>
</dbReference>
<dbReference type="InterPro" id="IPR013517">
    <property type="entry name" value="FG-GAP"/>
</dbReference>
<dbReference type="InterPro" id="IPR011050">
    <property type="entry name" value="Pectin_lyase_fold/virulence"/>
</dbReference>
<accession>A0ABU5EQZ3</accession>
<evidence type="ECO:0000256" key="3">
    <source>
        <dbReference type="ARBA" id="ARBA00022837"/>
    </source>
</evidence>
<dbReference type="SMART" id="SM00237">
    <property type="entry name" value="Calx_beta"/>
    <property type="match status" value="1"/>
</dbReference>
<dbReference type="Gene3D" id="2.60.40.2030">
    <property type="match status" value="1"/>
</dbReference>
<dbReference type="InterPro" id="IPR012332">
    <property type="entry name" value="Autotransporter_pectin_lyase_C"/>
</dbReference>
<dbReference type="PANTHER" id="PTHR11878">
    <property type="entry name" value="SODIUM/CALCIUM EXCHANGER"/>
    <property type="match status" value="1"/>
</dbReference>
<protein>
    <submittedName>
        <fullName evidence="6">Autotransporter-associated beta strand repeat-containing protein</fullName>
    </submittedName>
</protein>
<reference evidence="7" key="1">
    <citation type="journal article" date="2023" name="Mar. Drugs">
        <title>Gemmata algarum, a Novel Planctomycete Isolated from an Algal Mat, Displays Antimicrobial Activity.</title>
        <authorList>
            <person name="Kumar G."/>
            <person name="Kallscheuer N."/>
            <person name="Kashif M."/>
            <person name="Ahamad S."/>
            <person name="Jagadeeshwari U."/>
            <person name="Pannikurungottu S."/>
            <person name="Haufschild T."/>
            <person name="Kabuu M."/>
            <person name="Sasikala C."/>
            <person name="Jogler C."/>
            <person name="Ramana C."/>
        </authorList>
    </citation>
    <scope>NUCLEOTIDE SEQUENCE [LARGE SCALE GENOMIC DNA]</scope>
    <source>
        <strain evidence="7">JC673</strain>
    </source>
</reference>
<evidence type="ECO:0000256" key="4">
    <source>
        <dbReference type="ARBA" id="ARBA00023065"/>
    </source>
</evidence>
<dbReference type="InterPro" id="IPR051171">
    <property type="entry name" value="CaCA"/>
</dbReference>
<evidence type="ECO:0000259" key="5">
    <source>
        <dbReference type="SMART" id="SM00237"/>
    </source>
</evidence>
<comment type="caution">
    <text evidence="6">The sequence shown here is derived from an EMBL/GenBank/DDBJ whole genome shotgun (WGS) entry which is preliminary data.</text>
</comment>
<dbReference type="Pfam" id="PF01839">
    <property type="entry name" value="FG-GAP"/>
    <property type="match status" value="1"/>
</dbReference>
<dbReference type="Pfam" id="PF12951">
    <property type="entry name" value="PATR"/>
    <property type="match status" value="5"/>
</dbReference>
<evidence type="ECO:0000313" key="6">
    <source>
        <dbReference type="EMBL" id="MDY3557767.1"/>
    </source>
</evidence>
<dbReference type="SUPFAM" id="SSF51126">
    <property type="entry name" value="Pectin lyase-like"/>
    <property type="match status" value="1"/>
</dbReference>
<dbReference type="InterPro" id="IPR013425">
    <property type="entry name" value="Autotrns_rpt"/>
</dbReference>
<keyword evidence="1" id="KW-0732">Signal</keyword>
<organism evidence="6 7">
    <name type="scientific">Gemmata algarum</name>
    <dbReference type="NCBI Taxonomy" id="2975278"/>
    <lineage>
        <taxon>Bacteria</taxon>
        <taxon>Pseudomonadati</taxon>
        <taxon>Planctomycetota</taxon>
        <taxon>Planctomycetia</taxon>
        <taxon>Gemmatales</taxon>
        <taxon>Gemmataceae</taxon>
        <taxon>Gemmata</taxon>
    </lineage>
</organism>
<dbReference type="Pfam" id="PF13517">
    <property type="entry name" value="FG-GAP_3"/>
    <property type="match status" value="1"/>
</dbReference>
<dbReference type="InterPro" id="IPR028994">
    <property type="entry name" value="Integrin_alpha_N"/>
</dbReference>
<dbReference type="Gene3D" id="2.160.20.20">
    <property type="match status" value="1"/>
</dbReference>
<dbReference type="RefSeq" id="WP_320684798.1">
    <property type="nucleotide sequence ID" value="NZ_JAXBLV010000002.1"/>
</dbReference>
<dbReference type="InterPro" id="IPR038081">
    <property type="entry name" value="CalX-like_sf"/>
</dbReference>
<dbReference type="PANTHER" id="PTHR11878:SF65">
    <property type="entry name" value="NA_CA-EXCHANGE PROTEIN, ISOFORM G"/>
    <property type="match status" value="1"/>
</dbReference>
<keyword evidence="4" id="KW-0406">Ion transport</keyword>
<evidence type="ECO:0000256" key="2">
    <source>
        <dbReference type="ARBA" id="ARBA00022737"/>
    </source>
</evidence>
<dbReference type="SUPFAM" id="SSF69318">
    <property type="entry name" value="Integrin alpha N-terminal domain"/>
    <property type="match status" value="1"/>
</dbReference>
<gene>
    <name evidence="6" type="ORF">R5W23_003032</name>
</gene>
<dbReference type="Gene3D" id="2.130.10.130">
    <property type="entry name" value="Integrin alpha, N-terminal"/>
    <property type="match status" value="1"/>
</dbReference>
<name>A0ABU5EQZ3_9BACT</name>
<keyword evidence="2" id="KW-0677">Repeat</keyword>
<dbReference type="SUPFAM" id="SSF141072">
    <property type="entry name" value="CalX-like"/>
    <property type="match status" value="1"/>
</dbReference>
<keyword evidence="3" id="KW-0106">Calcium</keyword>
<feature type="domain" description="Calx-beta" evidence="5">
    <location>
        <begin position="676"/>
        <end position="772"/>
    </location>
</feature>
<dbReference type="InterPro" id="IPR003644">
    <property type="entry name" value="Calx_beta"/>
</dbReference>
<evidence type="ECO:0000313" key="7">
    <source>
        <dbReference type="Proteomes" id="UP001272242"/>
    </source>
</evidence>
<keyword evidence="7" id="KW-1185">Reference proteome</keyword>
<keyword evidence="4" id="KW-0813">Transport</keyword>
<sequence>MLFSTLSRRFRDTFTPRTRIGARPWLQLTALEDRSVPATLTWTGTGGNLLWSNSGNWSGNVAPVTGDTLIFPTGVTGLTNNNYQAGTLSLNDIQIQGDGYTLIGNDVTLDAALTDSAASGSTTISLNINGAGSISKTGAGDFILNASSTLTGAVTISAGTFTIVSPESLADTAAVTVASGANFVLDGADETIGSLTGGGTISLGTSTLTTGGNNGSTTFSGTITGSGNLVKTGTGTFTLSGTNSGYTGGTTVTAGALVVANDSALGSGALTLGGGTLSFDADRTVANAITLNAALSTIVVPPATAVTLSGVISQTGGARGINKFDGGTLTLSGANTFTGPVALNGGTLTLAGGAALNDAVAVTVAGGATLALSADETIGSLAGSGAVSLGAFNLTTGGNNGSTTLSGAVSGTGTVFKNGTGTFTLSGTNTYGNTTVLGGTLSVATDANLGTGPIVLSPGSTFQITGTTNINNPIAIGGGTATIDNALAVELSGVISAPGGLTKTGAGTLTLSTSSSYTGATTVAAGTLLIDGNFSSSSGFQVASGAVLGGTGDLPAVSVASGGTLAPGGTPGLLATGNLNLALGSTLGVELVENAPATPVDPNDRVDVTGTVTLTAATLAVTLGFIPAASTSYTLISNDGSDPVVGTFLGLAEGATFFSNGVGFTITYAGGDGNDVVITTLPSVASISGATTVEGNEGTRAVTFTVTLEKPSAQTVTINYATVDETAVAGSDYVAASGTLTFAPGETSKTITVLVNGDTLAEANETFAVVLSNPVNATLFGLRGIGTIINDDTATSTVVSVSSGGGTAGTVRLVDPVTGAPGQEVVAFAGFGGEIRVASGDVNGDGRSDTVTGAGAGAPGGHVKVFSPDGTLIRSFLAFDGFTGGVFVATGDVNGDGFDDIVVSADAGAAPHVKVFSGKDGSLLRSFLAYDAGFRGGVRVSVADVDGDGFDDIVTGNGAGAVGHVKVFSGKDGSVLRSFFAYDAFTGGVYVAAGDLDGDGRADIVTGAGAGAAPHVKVFSGRTGAQQQSFFAYDSGFTGGVRVGVGVIGNKTYVLTGAGPGAGPHVKGFVNGVQELSLLAGAPSLTGGVYVG</sequence>
<evidence type="ECO:0000256" key="1">
    <source>
        <dbReference type="ARBA" id="ARBA00022729"/>
    </source>
</evidence>